<feature type="region of interest" description="Disordered" evidence="1">
    <location>
        <begin position="686"/>
        <end position="705"/>
    </location>
</feature>
<keyword evidence="3" id="KW-1185">Reference proteome</keyword>
<name>A0A5C6E0U4_9BACT</name>
<feature type="compositionally biased region" description="Pro residues" evidence="1">
    <location>
        <begin position="696"/>
        <end position="705"/>
    </location>
</feature>
<comment type="caution">
    <text evidence="2">The sequence shown here is derived from an EMBL/GenBank/DDBJ whole genome shotgun (WGS) entry which is preliminary data.</text>
</comment>
<dbReference type="EMBL" id="SJPV01000001">
    <property type="protein sequence ID" value="TWU42124.1"/>
    <property type="molecule type" value="Genomic_DNA"/>
</dbReference>
<sequence length="990" mass="110552">MNPLLLLRAVFVAFFLGSVGFDLAVSRSFAEEQSEEPIEITGKVLTAKGEAAVGATIRLTMRQSMLDESCTADDEGNFAIVASVQRKLLPSLWIRSESFDGQQLGFDSLPSDGQQVNTQGLEIQLGDTKTGRVSVVDSDGNPVENASFAVQLGYPTTLTEMATDATGMITFRYPEASRIEAIVAWKKDFGLDYRVYRLPRAQRADALADVPEFPTDEGETLSLDGATPFRIRAVDDAGHPISAIRFYPWLLQKDPQGEHLNLSYFADEFSETTDEDGEVEFQWMPAWQKSAVTVWPMSEEFVHTRGSYDPMSGQGLLEMKLDRLVPLRGQVTNGEGNPVAGITVAVAGKGYSMDSVRRTTTTDELGNYELLVPPEMIYLVVVKDDQWASSPQDGFAVRANQPVENKNFELRKATRVFGKLTETGTGEPIPTQRIYVYQYGADLPSLEGVELANPEKSRYWVQPMQVYSTMTDEKGAFEFSLGNGSFDIRPPQQGKAEKFEIDGEPELQWNLATVLPQEVELTGIVVKDEDEKPVGSANLEGVPQDFGSSDWRATTTENGTFRVMRKKESTYVHVRNPGRTLAAIAIVKPEDREVEIRVKPTGTVRGRLLSPETQEPWPGQKLAYGIDVPDEGNRTWSTRFGGSVVTDEKGNFEIKGLVGGLDYSVNLGTTDEGRYHTLPNFAVEPGESKDLGDVQAPPPPRPYVPPTLEERIAKAFEVEGTPTERYAKALRSIKLVKQHLLIVFGKPEDPRIHRLMEIRYQDKDFYSVRDEFRFMAIPTDQERLETARTLAKQIGEPIIGDRGNFFLVLFNSDAEKVDQTEGSELCVADELSKEKLIDWLRSHQTEMPDARTVLDNALKQAKEHDKRVIVQETATWCGPCHMLSRFLEDNRVWETDYILVKMDHRLPGARDVMKEIRDGADGGIPWYAILDASGTKLVTSNEPDDGQNIGYPSSKTGQAHFANMLNQTRQRMSEEQVKQLVSKLSRDDNP</sequence>
<dbReference type="Gene3D" id="3.40.30.10">
    <property type="entry name" value="Glutaredoxin"/>
    <property type="match status" value="1"/>
</dbReference>
<dbReference type="Gene3D" id="2.60.40.1120">
    <property type="entry name" value="Carboxypeptidase-like, regulatory domain"/>
    <property type="match status" value="1"/>
</dbReference>
<keyword evidence="2" id="KW-0472">Membrane</keyword>
<dbReference type="Pfam" id="PF13620">
    <property type="entry name" value="CarboxypepD_reg"/>
    <property type="match status" value="1"/>
</dbReference>
<dbReference type="OrthoDB" id="232400at2"/>
<dbReference type="Proteomes" id="UP000319143">
    <property type="component" value="Unassembled WGS sequence"/>
</dbReference>
<protein>
    <submittedName>
        <fullName evidence="2">Nickel uptake substrate-specific transmembrane region</fullName>
    </submittedName>
</protein>
<dbReference type="SUPFAM" id="SSF52833">
    <property type="entry name" value="Thioredoxin-like"/>
    <property type="match status" value="1"/>
</dbReference>
<gene>
    <name evidence="2" type="ORF">Poly41_04200</name>
</gene>
<dbReference type="InterPro" id="IPR036249">
    <property type="entry name" value="Thioredoxin-like_sf"/>
</dbReference>
<organism evidence="2 3">
    <name type="scientific">Novipirellula artificiosorum</name>
    <dbReference type="NCBI Taxonomy" id="2528016"/>
    <lineage>
        <taxon>Bacteria</taxon>
        <taxon>Pseudomonadati</taxon>
        <taxon>Planctomycetota</taxon>
        <taxon>Planctomycetia</taxon>
        <taxon>Pirellulales</taxon>
        <taxon>Pirellulaceae</taxon>
        <taxon>Novipirellula</taxon>
    </lineage>
</organism>
<dbReference type="CDD" id="cd02947">
    <property type="entry name" value="TRX_family"/>
    <property type="match status" value="1"/>
</dbReference>
<reference evidence="2 3" key="1">
    <citation type="submission" date="2019-02" db="EMBL/GenBank/DDBJ databases">
        <title>Deep-cultivation of Planctomycetes and their phenomic and genomic characterization uncovers novel biology.</title>
        <authorList>
            <person name="Wiegand S."/>
            <person name="Jogler M."/>
            <person name="Boedeker C."/>
            <person name="Pinto D."/>
            <person name="Vollmers J."/>
            <person name="Rivas-Marin E."/>
            <person name="Kohn T."/>
            <person name="Peeters S.H."/>
            <person name="Heuer A."/>
            <person name="Rast P."/>
            <person name="Oberbeckmann S."/>
            <person name="Bunk B."/>
            <person name="Jeske O."/>
            <person name="Meyerdierks A."/>
            <person name="Storesund J.E."/>
            <person name="Kallscheuer N."/>
            <person name="Luecker S."/>
            <person name="Lage O.M."/>
            <person name="Pohl T."/>
            <person name="Merkel B.J."/>
            <person name="Hornburger P."/>
            <person name="Mueller R.-W."/>
            <person name="Bruemmer F."/>
            <person name="Labrenz M."/>
            <person name="Spormann A.M."/>
            <person name="Op Den Camp H."/>
            <person name="Overmann J."/>
            <person name="Amann R."/>
            <person name="Jetten M.S.M."/>
            <person name="Mascher T."/>
            <person name="Medema M.H."/>
            <person name="Devos D.P."/>
            <person name="Kaster A.-K."/>
            <person name="Ovreas L."/>
            <person name="Rohde M."/>
            <person name="Galperin M.Y."/>
            <person name="Jogler C."/>
        </authorList>
    </citation>
    <scope>NUCLEOTIDE SEQUENCE [LARGE SCALE GENOMIC DNA]</scope>
    <source>
        <strain evidence="2 3">Poly41</strain>
    </source>
</reference>
<dbReference type="RefSeq" id="WP_146524238.1">
    <property type="nucleotide sequence ID" value="NZ_SJPV01000001.1"/>
</dbReference>
<dbReference type="Pfam" id="PF13899">
    <property type="entry name" value="Thioredoxin_7"/>
    <property type="match status" value="1"/>
</dbReference>
<dbReference type="SUPFAM" id="SSF49464">
    <property type="entry name" value="Carboxypeptidase regulatory domain-like"/>
    <property type="match status" value="1"/>
</dbReference>
<dbReference type="AlphaFoldDB" id="A0A5C6E0U4"/>
<accession>A0A5C6E0U4</accession>
<evidence type="ECO:0000313" key="3">
    <source>
        <dbReference type="Proteomes" id="UP000319143"/>
    </source>
</evidence>
<dbReference type="InterPro" id="IPR008969">
    <property type="entry name" value="CarboxyPept-like_regulatory"/>
</dbReference>
<evidence type="ECO:0000313" key="2">
    <source>
        <dbReference type="EMBL" id="TWU42124.1"/>
    </source>
</evidence>
<evidence type="ECO:0000256" key="1">
    <source>
        <dbReference type="SAM" id="MobiDB-lite"/>
    </source>
</evidence>
<keyword evidence="2" id="KW-0812">Transmembrane</keyword>
<proteinExistence type="predicted"/>